<dbReference type="PATRIC" id="fig|1405.8.peg.2928"/>
<accession>A0A090ZBW5</accession>
<comment type="caution">
    <text evidence="1">The sequence shown here is derived from an EMBL/GenBank/DDBJ whole genome shotgun (WGS) entry which is preliminary data.</text>
</comment>
<dbReference type="InterPro" id="IPR002933">
    <property type="entry name" value="Peptidase_M20"/>
</dbReference>
<proteinExistence type="predicted"/>
<dbReference type="PANTHER" id="PTHR43808:SF27">
    <property type="entry name" value="PROTEIN ROCB"/>
    <property type="match status" value="1"/>
</dbReference>
<dbReference type="InterPro" id="IPR050072">
    <property type="entry name" value="Peptidase_M20A"/>
</dbReference>
<evidence type="ECO:0000313" key="1">
    <source>
        <dbReference type="EMBL" id="KFN01801.1"/>
    </source>
</evidence>
<dbReference type="GO" id="GO:0016787">
    <property type="term" value="F:hydrolase activity"/>
    <property type="evidence" value="ECO:0007669"/>
    <property type="project" value="InterPro"/>
</dbReference>
<dbReference type="PIRSF" id="PIRSF010386">
    <property type="entry name" value="RocB"/>
    <property type="match status" value="1"/>
</dbReference>
<sequence>MPIYKQLQVLTLEEQIELLTKHLVSFNSINGTSGEVSIIDELYSILKSFPYFQKHPEHVWIQHVPHDPIGRKNVFAFVKGKNNSPSTIIYHSHLDTVGIEDFGSLKEHAFSPETLERYFQTYKGDINVQTDANSGDWLFGRGSLDMKSGAAIHLANILYFSEHIHLLDGNLLLLFNGDEEGEHRGIISALTELERLKQEKQLQYRLAINNDFITPLYDGDTQRYIYTGTAGKLLPCFYIYGREVHVGDTLSGIDPNFIAAQITNRLHNNYKLTEFIPDELVLPPTCLYQRDNKEKYTVQTATSSQLYFNYFIYEATPKKVLSRLLEETSKACKEAEHYLQEQFEHYLLITGLPTRKLSWEIDVISYADYIKKLRNLDINPDIVIQEVIRESNTQDLRELYFEIIAALQQLDPEKKARVIIFFAPPFLPHNYLKQINEGNNLLQSTIQSILKNMQTETGEQFVLKKFFPYLADGSFLSIHETDEELKPLLKNFPKWEQLYPLPYDTIRKLNIPSINMGVYGKDGHKWTERVYKPYSFRILPLLIRNTTIQILNEYKAITNKQIAQGL</sequence>
<dbReference type="Pfam" id="PF01546">
    <property type="entry name" value="Peptidase_M20"/>
    <property type="match status" value="1"/>
</dbReference>
<organism evidence="1 2">
    <name type="scientific">Bacillus clarus</name>
    <dbReference type="NCBI Taxonomy" id="2338372"/>
    <lineage>
        <taxon>Bacteria</taxon>
        <taxon>Bacillati</taxon>
        <taxon>Bacillota</taxon>
        <taxon>Bacilli</taxon>
        <taxon>Bacillales</taxon>
        <taxon>Bacillaceae</taxon>
        <taxon>Bacillus</taxon>
        <taxon>Bacillus cereus group</taxon>
    </lineage>
</organism>
<name>A0A090ZBW5_9BACI</name>
<dbReference type="AlphaFoldDB" id="A0A090ZBW5"/>
<gene>
    <name evidence="1" type="ORF">DJ93_2802</name>
</gene>
<reference evidence="1 2" key="1">
    <citation type="submission" date="2014-04" db="EMBL/GenBank/DDBJ databases">
        <authorList>
            <person name="Bishop-Lilly K.A."/>
            <person name="Broomall S.M."/>
            <person name="Chain P.S."/>
            <person name="Chertkov O."/>
            <person name="Coyne S.R."/>
            <person name="Daligault H.E."/>
            <person name="Davenport K.W."/>
            <person name="Erkkila T."/>
            <person name="Frey K.G."/>
            <person name="Gibbons H.S."/>
            <person name="Gu W."/>
            <person name="Jaissle J."/>
            <person name="Johnson S.L."/>
            <person name="Koroleva G.I."/>
            <person name="Ladner J.T."/>
            <person name="Lo C.-C."/>
            <person name="Minogue T.D."/>
            <person name="Munk C."/>
            <person name="Palacios G.F."/>
            <person name="Redden C.L."/>
            <person name="Rosenzweig C.N."/>
            <person name="Scholz M.B."/>
            <person name="Teshima H."/>
            <person name="Xu Y."/>
        </authorList>
    </citation>
    <scope>NUCLEOTIDE SEQUENCE [LARGE SCALE GENOMIC DNA]</scope>
    <source>
        <strain evidence="1 2">BHP</strain>
    </source>
</reference>
<dbReference type="Gene3D" id="3.40.630.10">
    <property type="entry name" value="Zn peptidases"/>
    <property type="match status" value="1"/>
</dbReference>
<dbReference type="InterPro" id="IPR012166">
    <property type="entry name" value="Uncharacterised_RocB"/>
</dbReference>
<dbReference type="SUPFAM" id="SSF53187">
    <property type="entry name" value="Zn-dependent exopeptidases"/>
    <property type="match status" value="1"/>
</dbReference>
<dbReference type="EMBL" id="JMQC01000008">
    <property type="protein sequence ID" value="KFN01801.1"/>
    <property type="molecule type" value="Genomic_DNA"/>
</dbReference>
<dbReference type="Proteomes" id="UP000029389">
    <property type="component" value="Unassembled WGS sequence"/>
</dbReference>
<evidence type="ECO:0000313" key="2">
    <source>
        <dbReference type="Proteomes" id="UP000029389"/>
    </source>
</evidence>
<dbReference type="PANTHER" id="PTHR43808">
    <property type="entry name" value="ACETYLORNITHINE DEACETYLASE"/>
    <property type="match status" value="1"/>
</dbReference>
<protein>
    <submittedName>
        <fullName evidence="1">Peptidase M20/M25/M40 family protein</fullName>
    </submittedName>
</protein>